<evidence type="ECO:0000259" key="3">
    <source>
        <dbReference type="Pfam" id="PF17482"/>
    </source>
</evidence>
<dbReference type="RefSeq" id="WP_103318022.1">
    <property type="nucleotide sequence ID" value="NZ_PPTF01000018.1"/>
</dbReference>
<dbReference type="Pfam" id="PF17482">
    <property type="entry name" value="Phage_sheath_1C"/>
    <property type="match status" value="1"/>
</dbReference>
<dbReference type="Pfam" id="PF04984">
    <property type="entry name" value="Phage_sheath_1"/>
    <property type="match status" value="1"/>
</dbReference>
<reference evidence="4 5" key="1">
    <citation type="submission" date="2018-01" db="EMBL/GenBank/DDBJ databases">
        <title>Genomic Sequence of Chromobacterium MWU13-2610 from wild cranberry bogs within the Cape Cod National Seashore.</title>
        <authorList>
            <person name="O'Hara-Hanley K."/>
            <person name="Soby S."/>
            <person name="Harrison A."/>
        </authorList>
    </citation>
    <scope>NUCLEOTIDE SEQUENCE [LARGE SCALE GENOMIC DNA]</scope>
    <source>
        <strain evidence="4 5">MWU13-2610</strain>
    </source>
</reference>
<protein>
    <submittedName>
        <fullName evidence="4">Phage tail protein</fullName>
    </submittedName>
</protein>
<accession>A0A2K4MRK1</accession>
<dbReference type="InterPro" id="IPR052042">
    <property type="entry name" value="Tail_sheath_structural"/>
</dbReference>
<comment type="caution">
    <text evidence="4">The sequence shown here is derived from an EMBL/GenBank/DDBJ whole genome shotgun (WGS) entry which is preliminary data.</text>
</comment>
<dbReference type="PANTHER" id="PTHR35861">
    <property type="match status" value="1"/>
</dbReference>
<dbReference type="Proteomes" id="UP000236416">
    <property type="component" value="Unassembled WGS sequence"/>
</dbReference>
<dbReference type="InterPro" id="IPR020287">
    <property type="entry name" value="Tail_sheath_C"/>
</dbReference>
<organism evidence="4 5">
    <name type="scientific">Chromobacterium sinusclupearum</name>
    <dbReference type="NCBI Taxonomy" id="2077146"/>
    <lineage>
        <taxon>Bacteria</taxon>
        <taxon>Pseudomonadati</taxon>
        <taxon>Pseudomonadota</taxon>
        <taxon>Betaproteobacteria</taxon>
        <taxon>Neisseriales</taxon>
        <taxon>Chromobacteriaceae</taxon>
        <taxon>Chromobacterium</taxon>
    </lineage>
</organism>
<name>A0A2K4MRK1_9NEIS</name>
<evidence type="ECO:0000313" key="4">
    <source>
        <dbReference type="EMBL" id="POA99716.1"/>
    </source>
</evidence>
<dbReference type="PANTHER" id="PTHR35861:SF1">
    <property type="entry name" value="PHAGE TAIL SHEATH PROTEIN"/>
    <property type="match status" value="1"/>
</dbReference>
<comment type="similarity">
    <text evidence="1">Belongs to the myoviridae tail sheath protein family.</text>
</comment>
<evidence type="ECO:0000313" key="5">
    <source>
        <dbReference type="Proteomes" id="UP000236416"/>
    </source>
</evidence>
<dbReference type="InterPro" id="IPR035089">
    <property type="entry name" value="Phage_sheath_subtilisin"/>
</dbReference>
<dbReference type="EMBL" id="PPTF01000018">
    <property type="protein sequence ID" value="POA99716.1"/>
    <property type="molecule type" value="Genomic_DNA"/>
</dbReference>
<keyword evidence="5" id="KW-1185">Reference proteome</keyword>
<sequence length="478" mass="50430">MAANYLHGVETIEVERGPRPVRTVKSAVIGLIGTAPQAPAGGINAPVLSLSEKDAAAFGPQLPGFTIPQALSAIYDHGAGSVIVINVLDPSVHKTSIAAEAVTLDPISGVAALQKQAVANVVVKSADGSITYVAGTDYQLDATYGKLTRVKTGAMAVGASLKVSYDYADPTKVTAADIIGGVNAAGKRIGIKALQDTYNLFGFFAKILIAPGFCTQNTVAAELAAAADRLDAIAYVDAPIGTAFADALAGRGPNGTINFNTSSDRVRLCYPYVMVADGNGGLRLDALSARAAGLRAKVDNDKGFWWSSSNQELAGVVGVERPLSAMIDDPNCEVNQLNAQGITTVFNSVGTGFRLWGNRTAAWPTVSSMRNFENVRRTGDVINESIRYFSQQYIDMPLDQATIDSLVESVNGYGRKLIGDGALLGFKAWFDPARNPATELSSGHLLISYKYTVAPPLERLTFETEITSEYLLSLKGGN</sequence>
<feature type="domain" description="Tail sheath protein C-terminal" evidence="3">
    <location>
        <begin position="371"/>
        <end position="467"/>
    </location>
</feature>
<dbReference type="Gene3D" id="3.40.50.11780">
    <property type="match status" value="1"/>
</dbReference>
<evidence type="ECO:0000256" key="1">
    <source>
        <dbReference type="ARBA" id="ARBA00008005"/>
    </source>
</evidence>
<evidence type="ECO:0000259" key="2">
    <source>
        <dbReference type="Pfam" id="PF04984"/>
    </source>
</evidence>
<dbReference type="AlphaFoldDB" id="A0A2K4MRK1"/>
<gene>
    <name evidence="4" type="ORF">C2134_04920</name>
</gene>
<proteinExistence type="inferred from homology"/>
<feature type="domain" description="Tail sheath protein subtilisin-like" evidence="2">
    <location>
        <begin position="190"/>
        <end position="361"/>
    </location>
</feature>